<dbReference type="InterPro" id="IPR029056">
    <property type="entry name" value="Ribokinase-like"/>
</dbReference>
<accession>A0ABX8BTJ4</accession>
<dbReference type="InterPro" id="IPR011611">
    <property type="entry name" value="PfkB_dom"/>
</dbReference>
<evidence type="ECO:0000256" key="1">
    <source>
        <dbReference type="ARBA" id="ARBA00022679"/>
    </source>
</evidence>
<dbReference type="RefSeq" id="WP_220560496.1">
    <property type="nucleotide sequence ID" value="NZ_CP074133.1"/>
</dbReference>
<dbReference type="Gene3D" id="3.40.1190.20">
    <property type="match status" value="1"/>
</dbReference>
<reference evidence="4 5" key="1">
    <citation type="submission" date="2021-05" db="EMBL/GenBank/DDBJ databases">
        <title>Direct Submission.</title>
        <authorList>
            <person name="Li K."/>
            <person name="Gao J."/>
        </authorList>
    </citation>
    <scope>NUCLEOTIDE SEQUENCE [LARGE SCALE GENOMIC DNA]</scope>
    <source>
        <strain evidence="4 5">Mg02</strain>
    </source>
</reference>
<dbReference type="PANTHER" id="PTHR10584:SF166">
    <property type="entry name" value="RIBOKINASE"/>
    <property type="match status" value="1"/>
</dbReference>
<proteinExistence type="predicted"/>
<gene>
    <name evidence="4" type="ORF">KGD84_12565</name>
</gene>
<dbReference type="Proteomes" id="UP000676079">
    <property type="component" value="Chromosome"/>
</dbReference>
<evidence type="ECO:0000313" key="5">
    <source>
        <dbReference type="Proteomes" id="UP000676079"/>
    </source>
</evidence>
<keyword evidence="5" id="KW-1185">Reference proteome</keyword>
<evidence type="ECO:0000259" key="3">
    <source>
        <dbReference type="Pfam" id="PF00294"/>
    </source>
</evidence>
<keyword evidence="2 4" id="KW-0418">Kinase</keyword>
<dbReference type="GO" id="GO:0016301">
    <property type="term" value="F:kinase activity"/>
    <property type="evidence" value="ECO:0007669"/>
    <property type="project" value="UniProtKB-KW"/>
</dbReference>
<feature type="domain" description="Carbohydrate kinase PfkB" evidence="3">
    <location>
        <begin position="32"/>
        <end position="141"/>
    </location>
</feature>
<dbReference type="SUPFAM" id="SSF53613">
    <property type="entry name" value="Ribokinase-like"/>
    <property type="match status" value="1"/>
</dbReference>
<organism evidence="4 5">
    <name type="scientific">Nocardiopsis changdeensis</name>
    <dbReference type="NCBI Taxonomy" id="2831969"/>
    <lineage>
        <taxon>Bacteria</taxon>
        <taxon>Bacillati</taxon>
        <taxon>Actinomycetota</taxon>
        <taxon>Actinomycetes</taxon>
        <taxon>Streptosporangiales</taxon>
        <taxon>Nocardiopsidaceae</taxon>
        <taxon>Nocardiopsis</taxon>
    </lineage>
</organism>
<dbReference type="PANTHER" id="PTHR10584">
    <property type="entry name" value="SUGAR KINASE"/>
    <property type="match status" value="1"/>
</dbReference>
<keyword evidence="1" id="KW-0808">Transferase</keyword>
<sequence length="312" mass="32964">MSSPPRIVVAGVANLCTAATVTTTAASGTDDRREHTTAMTTGVSGVGANLALTLNRLGTRVDLCTLIGQDPPGRAIRAGLEQEGLHGPGCVPTPSSALALCLVDGNGSRRSATYLNDLADALYPTSVFTDLVQGADLAVLTTIGFTRPLIAHAHRAGVPIAVDVHVVADIDHPEQEPWLHSADVVFCSHERLPCPPRAWIRHVFDTYPGCVVAGVGCGDRGAMVGTREGLLVTARTRPPRPLANTIGAGDALFGSFLHGWVAAGNPAQALHDAVLHASWLIGDLFPNHGRLDRDQLRELARTHPVHMTVDRW</sequence>
<evidence type="ECO:0000313" key="4">
    <source>
        <dbReference type="EMBL" id="QUX25015.1"/>
    </source>
</evidence>
<evidence type="ECO:0000256" key="2">
    <source>
        <dbReference type="ARBA" id="ARBA00022777"/>
    </source>
</evidence>
<dbReference type="EMBL" id="CP074133">
    <property type="protein sequence ID" value="QUX25015.1"/>
    <property type="molecule type" value="Genomic_DNA"/>
</dbReference>
<dbReference type="Pfam" id="PF00294">
    <property type="entry name" value="PfkB"/>
    <property type="match status" value="1"/>
</dbReference>
<protein>
    <submittedName>
        <fullName evidence="4">Carbohydrate kinase family protein</fullName>
    </submittedName>
</protein>
<name>A0ABX8BTJ4_9ACTN</name>